<evidence type="ECO:0000259" key="1">
    <source>
        <dbReference type="Pfam" id="PF24750"/>
    </source>
</evidence>
<dbReference type="PANTHER" id="PTHR35546">
    <property type="entry name" value="F-BOX PROTEIN INTERACTION DOMAIN PROTEIN-RELATED"/>
    <property type="match status" value="1"/>
</dbReference>
<keyword evidence="3" id="KW-1185">Reference proteome</keyword>
<organism evidence="2 3">
    <name type="scientific">Cinchona calisaya</name>
    <dbReference type="NCBI Taxonomy" id="153742"/>
    <lineage>
        <taxon>Eukaryota</taxon>
        <taxon>Viridiplantae</taxon>
        <taxon>Streptophyta</taxon>
        <taxon>Embryophyta</taxon>
        <taxon>Tracheophyta</taxon>
        <taxon>Spermatophyta</taxon>
        <taxon>Magnoliopsida</taxon>
        <taxon>eudicotyledons</taxon>
        <taxon>Gunneridae</taxon>
        <taxon>Pentapetalae</taxon>
        <taxon>asterids</taxon>
        <taxon>lamiids</taxon>
        <taxon>Gentianales</taxon>
        <taxon>Rubiaceae</taxon>
        <taxon>Cinchonoideae</taxon>
        <taxon>Cinchoneae</taxon>
        <taxon>Cinchona</taxon>
    </lineage>
</organism>
<gene>
    <name evidence="2" type="ORF">ACH5RR_040235</name>
</gene>
<dbReference type="InterPro" id="IPR056592">
    <property type="entry name" value="Beta-prop_At3g26010-like"/>
</dbReference>
<evidence type="ECO:0000313" key="2">
    <source>
        <dbReference type="EMBL" id="KAL3497503.1"/>
    </source>
</evidence>
<accession>A0ABD2XS20</accession>
<dbReference type="InterPro" id="IPR055290">
    <property type="entry name" value="At3g26010-like"/>
</dbReference>
<name>A0ABD2XS20_9GENT</name>
<dbReference type="EMBL" id="JBJUIK010000017">
    <property type="protein sequence ID" value="KAL3497503.1"/>
    <property type="molecule type" value="Genomic_DNA"/>
</dbReference>
<reference evidence="2 3" key="1">
    <citation type="submission" date="2024-11" db="EMBL/GenBank/DDBJ databases">
        <title>A near-complete genome assembly of Cinchona calisaya.</title>
        <authorList>
            <person name="Lian D.C."/>
            <person name="Zhao X.W."/>
            <person name="Wei L."/>
        </authorList>
    </citation>
    <scope>NUCLEOTIDE SEQUENCE [LARGE SCALE GENOMIC DNA]</scope>
    <source>
        <tissue evidence="2">Nenye</tissue>
    </source>
</reference>
<dbReference type="Pfam" id="PF24750">
    <property type="entry name" value="b-prop_At3g26010-like"/>
    <property type="match status" value="1"/>
</dbReference>
<protein>
    <recommendedName>
        <fullName evidence="1">F-box protein At3g26010-like beta-propeller domain-containing protein</fullName>
    </recommendedName>
</protein>
<dbReference type="SUPFAM" id="SSF50969">
    <property type="entry name" value="YVTN repeat-like/Quinoprotein amine dehydrogenase"/>
    <property type="match status" value="1"/>
</dbReference>
<proteinExistence type="predicted"/>
<comment type="caution">
    <text evidence="2">The sequence shown here is derived from an EMBL/GenBank/DDBJ whole genome shotgun (WGS) entry which is preliminary data.</text>
</comment>
<evidence type="ECO:0000313" key="3">
    <source>
        <dbReference type="Proteomes" id="UP001630127"/>
    </source>
</evidence>
<feature type="domain" description="F-box protein At3g26010-like beta-propeller" evidence="1">
    <location>
        <begin position="118"/>
        <end position="235"/>
    </location>
</feature>
<dbReference type="AlphaFoldDB" id="A0ABD2XS20"/>
<dbReference type="PANTHER" id="PTHR35546:SF101">
    <property type="entry name" value="F-BOX DOMAIN-CONTAINING PROTEIN"/>
    <property type="match status" value="1"/>
</dbReference>
<dbReference type="Proteomes" id="UP001630127">
    <property type="component" value="Unassembled WGS sequence"/>
</dbReference>
<dbReference type="InterPro" id="IPR011044">
    <property type="entry name" value="Quino_amine_DH_bsu"/>
</dbReference>
<sequence length="408" mass="47738">MKPMTGFLYQNIHLSTFRPEHNGFLFPSTDKKSDETRLVLDGGSSTSLEESVGFLDGKNVYIVASSKGFFLCCQQMQNPMECYRWMMIQSSLSTDPIQFYMRKQDPIKFGQEKGYPMEYYVYNPSAEQWLTLPKPRYHNKQMAVGFSCTNNNMVDDTDLFCYAIVRYEIPSNFWMTEKRSIVTIESFSSESSEWTTKDIKLDAPHLLYPVDHPAVVVDGIFFWLDIKHQIIAIDVVGRCGWQLNLPHSDGTRCGWLLNLPHDTNLFNSYNLYALDGSLHYVSDDGGLIRIWTLDRSNFRCPNAKWLIKYQGRFCDEFPEIFGPPAPAADSLRVKHLGFHPDNPQNYYCYYNGKIIAFDMHNKTMQVLDTFSQFPSFNRWSKYFLYEWNEWPRLLPLLKKSSLMTRFRR</sequence>